<accession>A0ABV9MTM8</accession>
<proteinExistence type="predicted"/>
<evidence type="ECO:0000313" key="3">
    <source>
        <dbReference type="Proteomes" id="UP001595884"/>
    </source>
</evidence>
<evidence type="ECO:0000313" key="2">
    <source>
        <dbReference type="EMBL" id="MFC4718145.1"/>
    </source>
</evidence>
<dbReference type="InterPro" id="IPR009061">
    <property type="entry name" value="DNA-bd_dom_put_sf"/>
</dbReference>
<gene>
    <name evidence="2" type="ORF">ACFO7V_18680</name>
</gene>
<reference evidence="3" key="1">
    <citation type="journal article" date="2019" name="Int. J. Syst. Evol. Microbiol.">
        <title>The Global Catalogue of Microorganisms (GCM) 10K type strain sequencing project: providing services to taxonomists for standard genome sequencing and annotation.</title>
        <authorList>
            <consortium name="The Broad Institute Genomics Platform"/>
            <consortium name="The Broad Institute Genome Sequencing Center for Infectious Disease"/>
            <person name="Wu L."/>
            <person name="Ma J."/>
        </authorList>
    </citation>
    <scope>NUCLEOTIDE SEQUENCE [LARGE SCALE GENOMIC DNA]</scope>
    <source>
        <strain evidence="3">CGMCC 1.12849</strain>
    </source>
</reference>
<evidence type="ECO:0000256" key="1">
    <source>
        <dbReference type="SAM" id="MobiDB-lite"/>
    </source>
</evidence>
<name>A0ABV9MTM8_9MICC</name>
<sequence length="83" mass="9370">MSLERVPRQGRTARELAEKTGLSERTIRAWTAEPREVYLQRAAQRHERIKELRAAGLSMRAISKEVGIAVSAVHYALQKDQAA</sequence>
<protein>
    <submittedName>
        <fullName evidence="2">Helix-turn-helix domain-containing protein</fullName>
    </submittedName>
</protein>
<dbReference type="EMBL" id="JBHSHE010000119">
    <property type="protein sequence ID" value="MFC4718145.1"/>
    <property type="molecule type" value="Genomic_DNA"/>
</dbReference>
<comment type="caution">
    <text evidence="2">The sequence shown here is derived from an EMBL/GenBank/DDBJ whole genome shotgun (WGS) entry which is preliminary data.</text>
</comment>
<dbReference type="SUPFAM" id="SSF46955">
    <property type="entry name" value="Putative DNA-binding domain"/>
    <property type="match status" value="1"/>
</dbReference>
<feature type="region of interest" description="Disordered" evidence="1">
    <location>
        <begin position="1"/>
        <end position="20"/>
    </location>
</feature>
<keyword evidence="3" id="KW-1185">Reference proteome</keyword>
<dbReference type="RefSeq" id="WP_078617992.1">
    <property type="nucleotide sequence ID" value="NZ_BAAAVQ010000036.1"/>
</dbReference>
<dbReference type="Proteomes" id="UP001595884">
    <property type="component" value="Unassembled WGS sequence"/>
</dbReference>
<dbReference type="Gene3D" id="1.10.10.60">
    <property type="entry name" value="Homeodomain-like"/>
    <property type="match status" value="1"/>
</dbReference>
<organism evidence="2 3">
    <name type="scientific">Glutamicibacter bergerei</name>
    <dbReference type="NCBI Taxonomy" id="256702"/>
    <lineage>
        <taxon>Bacteria</taxon>
        <taxon>Bacillati</taxon>
        <taxon>Actinomycetota</taxon>
        <taxon>Actinomycetes</taxon>
        <taxon>Micrococcales</taxon>
        <taxon>Micrococcaceae</taxon>
        <taxon>Glutamicibacter</taxon>
    </lineage>
</organism>